<dbReference type="EMBL" id="CP030862">
    <property type="protein sequence ID" value="AXE23058.1"/>
    <property type="molecule type" value="Genomic_DNA"/>
</dbReference>
<feature type="region of interest" description="Disordered" evidence="1">
    <location>
        <begin position="120"/>
        <end position="169"/>
    </location>
</feature>
<proteinExistence type="predicted"/>
<dbReference type="OrthoDB" id="4333586at2"/>
<organism evidence="3 4">
    <name type="scientific">Streptomyces globosus</name>
    <dbReference type="NCBI Taxonomy" id="68209"/>
    <lineage>
        <taxon>Bacteria</taxon>
        <taxon>Bacillati</taxon>
        <taxon>Actinomycetota</taxon>
        <taxon>Actinomycetes</taxon>
        <taxon>Kitasatosporales</taxon>
        <taxon>Streptomycetaceae</taxon>
        <taxon>Streptomyces</taxon>
    </lineage>
</organism>
<gene>
    <name evidence="3" type="ORF">C0216_05960</name>
</gene>
<dbReference type="AlphaFoldDB" id="A0A344TWN7"/>
<protein>
    <submittedName>
        <fullName evidence="3">Uncharacterized protein</fullName>
    </submittedName>
</protein>
<reference evidence="3 4" key="1">
    <citation type="submission" date="2018-01" db="EMBL/GenBank/DDBJ databases">
        <title>Draft genome Sequence of streptomyces globosus LZH-48.</title>
        <authorList>
            <person name="Ran K."/>
            <person name="Li Z."/>
            <person name="Wei S."/>
            <person name="Dong R."/>
        </authorList>
    </citation>
    <scope>NUCLEOTIDE SEQUENCE [LARGE SCALE GENOMIC DNA]</scope>
    <source>
        <strain evidence="3 4">LZH-48</strain>
    </source>
</reference>
<keyword evidence="4" id="KW-1185">Reference proteome</keyword>
<dbReference type="Proteomes" id="UP000252004">
    <property type="component" value="Chromosome"/>
</dbReference>
<keyword evidence="2" id="KW-0732">Signal</keyword>
<feature type="compositionally biased region" description="Gly residues" evidence="1">
    <location>
        <begin position="127"/>
        <end position="144"/>
    </location>
</feature>
<evidence type="ECO:0000256" key="2">
    <source>
        <dbReference type="SAM" id="SignalP"/>
    </source>
</evidence>
<dbReference type="RefSeq" id="WP_114054246.1">
    <property type="nucleotide sequence ID" value="NZ_CP030862.1"/>
</dbReference>
<accession>A0A344TWN7</accession>
<dbReference type="KEGG" id="sgz:C0216_05960"/>
<sequence length="177" mass="18487">MRLRSTAAALLTALALAVPAGTAAADQHDKDLGRLDYLIGGGHGGDEHRSIRPAGLDTCYELNGTSHDKPATAVSNGTEGRAYLFPDRGCSGRPERILEPGDRVYDVHVRSVFFTPVDRHGHDEGGLGDGGFSGDRGDFAGGEAGPQEAPPAGHEAAQEDRRAQRSGAFDAVFAAIP</sequence>
<evidence type="ECO:0000313" key="3">
    <source>
        <dbReference type="EMBL" id="AXE23058.1"/>
    </source>
</evidence>
<evidence type="ECO:0000313" key="4">
    <source>
        <dbReference type="Proteomes" id="UP000252004"/>
    </source>
</evidence>
<feature type="chain" id="PRO_5039158692" evidence="2">
    <location>
        <begin position="25"/>
        <end position="177"/>
    </location>
</feature>
<name>A0A344TWN7_9ACTN</name>
<evidence type="ECO:0000256" key="1">
    <source>
        <dbReference type="SAM" id="MobiDB-lite"/>
    </source>
</evidence>
<feature type="signal peptide" evidence="2">
    <location>
        <begin position="1"/>
        <end position="24"/>
    </location>
</feature>